<keyword evidence="5" id="KW-1133">Transmembrane helix</keyword>
<feature type="region of interest" description="Disordered" evidence="9">
    <location>
        <begin position="448"/>
        <end position="467"/>
    </location>
</feature>
<keyword evidence="7" id="KW-0325">Glycoprotein</keyword>
<keyword evidence="6" id="KW-0472">Membrane</keyword>
<dbReference type="InterPro" id="IPR015919">
    <property type="entry name" value="Cadherin-like_sf"/>
</dbReference>
<sequence>MTTVMFAMLTLSSVSGQMFGKGCVSTATKNCPPILTLRMPYHETAGMVDLDENTLVNSLIGIMEVQDESTGQAGQVNCGTESQEIALTSIGSNKLYKISLSRHLDRELQSQVEVQIVCSDSADIPLSSTAIFTINVQDANDNKPRFTNDVNVVVKLSENVPVGHFVTRVSATDLDEGENAQISYYIPNEVQVEDIMRSEFDDYDYLLDPPPGFEDLYVDDDFDPLKDDLGPEYDSDDLDHSPYPDDFNITLQEALPFRIDETNGYIYTTGVIDREMTPEFHIAIAAKDNGKPPLESLTFFRVQITDVNDNKPVLLTSELHTREQLPPRTLVGQLRAMDVDDGRNAEVVFSKLKPEDIEEEDDALAPLVEGVPFIVKNNGRVLTKAKLDREEKEKYLLLVTIKDKGKPRLTSTSSVWIVVDDVNDNAPEILSPCLGDDDDEEFEHIEDGRGSRARVEEETSNPNSRGMKEAVFDDRTMAYPYNGDNEERVTPLLEGFDNSATTISTNINSMDDSNHRIKRKLRSGEIVVDWWSPLGQPPVYKVLASDMDIGMNGEVYYSISTTPIRENTDIGGGSRNAGDSHTGHADSSRVLDINSTSGEIFLRRHLLPSDALTQMVKIIARDGGNPSLSTLCILNVTFDVDVTTMTLPPTLESGVFNSSMNSTDAAGVLGPECVFRAVWVVRFSALHGQSGLSGSRRFPGQSELSGYRRCPGSLGCQVIGVVRAVRVVRFSALSGQSGLSGTRRFPGQSGLSGSRRCPGSLGCQVFGGVQVVRVVRFSALSGSSGLSGSRLIRAVRVVRFSAVCEQSGLSGSRCCPGQSELSGIGVVRAVLVVRFSALFV</sequence>
<dbReference type="GO" id="GO:0007156">
    <property type="term" value="P:homophilic cell adhesion via plasma membrane adhesion molecules"/>
    <property type="evidence" value="ECO:0007669"/>
    <property type="project" value="InterPro"/>
</dbReference>
<dbReference type="PROSITE" id="PS00232">
    <property type="entry name" value="CADHERIN_1"/>
    <property type="match status" value="2"/>
</dbReference>
<dbReference type="PANTHER" id="PTHR24028:SF328">
    <property type="entry name" value="CADHERIN-3"/>
    <property type="match status" value="1"/>
</dbReference>
<gene>
    <name evidence="12" type="ORF">PoB_007413400</name>
</gene>
<feature type="domain" description="Cadherin" evidence="11">
    <location>
        <begin position="539"/>
        <end position="651"/>
    </location>
</feature>
<dbReference type="Pfam" id="PF00028">
    <property type="entry name" value="Cadherin"/>
    <property type="match status" value="3"/>
</dbReference>
<evidence type="ECO:0000256" key="2">
    <source>
        <dbReference type="ARBA" id="ARBA00022692"/>
    </source>
</evidence>
<evidence type="ECO:0000256" key="3">
    <source>
        <dbReference type="ARBA" id="ARBA00022737"/>
    </source>
</evidence>
<reference evidence="12 13" key="1">
    <citation type="journal article" date="2021" name="Elife">
        <title>Chloroplast acquisition without the gene transfer in kleptoplastic sea slugs, Plakobranchus ocellatus.</title>
        <authorList>
            <person name="Maeda T."/>
            <person name="Takahashi S."/>
            <person name="Yoshida T."/>
            <person name="Shimamura S."/>
            <person name="Takaki Y."/>
            <person name="Nagai Y."/>
            <person name="Toyoda A."/>
            <person name="Suzuki Y."/>
            <person name="Arimoto A."/>
            <person name="Ishii H."/>
            <person name="Satoh N."/>
            <person name="Nishiyama T."/>
            <person name="Hasebe M."/>
            <person name="Maruyama T."/>
            <person name="Minagawa J."/>
            <person name="Obokata J."/>
            <person name="Shigenobu S."/>
        </authorList>
    </citation>
    <scope>NUCLEOTIDE SEQUENCE [LARGE SCALE GENOMIC DNA]</scope>
</reference>
<keyword evidence="13" id="KW-1185">Reference proteome</keyword>
<dbReference type="GO" id="GO:0005509">
    <property type="term" value="F:calcium ion binding"/>
    <property type="evidence" value="ECO:0007669"/>
    <property type="project" value="UniProtKB-UniRule"/>
</dbReference>
<keyword evidence="10" id="KW-0732">Signal</keyword>
<proteinExistence type="predicted"/>
<evidence type="ECO:0000256" key="7">
    <source>
        <dbReference type="ARBA" id="ARBA00023180"/>
    </source>
</evidence>
<dbReference type="Gene3D" id="2.60.40.60">
    <property type="entry name" value="Cadherins"/>
    <property type="match status" value="5"/>
</dbReference>
<protein>
    <submittedName>
        <fullName evidence="12">Protocadherin gamma-b6</fullName>
    </submittedName>
</protein>
<evidence type="ECO:0000256" key="6">
    <source>
        <dbReference type="ARBA" id="ARBA00023136"/>
    </source>
</evidence>
<feature type="compositionally biased region" description="Basic and acidic residues" evidence="9">
    <location>
        <begin position="448"/>
        <end position="457"/>
    </location>
</feature>
<dbReference type="Proteomes" id="UP000735302">
    <property type="component" value="Unassembled WGS sequence"/>
</dbReference>
<dbReference type="GO" id="GO:0005886">
    <property type="term" value="C:plasma membrane"/>
    <property type="evidence" value="ECO:0007669"/>
    <property type="project" value="InterPro"/>
</dbReference>
<keyword evidence="3" id="KW-0677">Repeat</keyword>
<evidence type="ECO:0000256" key="1">
    <source>
        <dbReference type="ARBA" id="ARBA00004167"/>
    </source>
</evidence>
<dbReference type="FunFam" id="2.60.40.60:FF:000092">
    <property type="entry name" value="Protocadherin 8"/>
    <property type="match status" value="1"/>
</dbReference>
<evidence type="ECO:0000256" key="9">
    <source>
        <dbReference type="SAM" id="MobiDB-lite"/>
    </source>
</evidence>
<comment type="subcellular location">
    <subcellularLocation>
        <location evidence="1">Membrane</location>
        <topology evidence="1">Single-pass membrane protein</topology>
    </subcellularLocation>
</comment>
<dbReference type="SUPFAM" id="SSF49313">
    <property type="entry name" value="Cadherin-like"/>
    <property type="match status" value="4"/>
</dbReference>
<dbReference type="AlphaFoldDB" id="A0AAV4DTZ1"/>
<feature type="signal peptide" evidence="10">
    <location>
        <begin position="1"/>
        <end position="16"/>
    </location>
</feature>
<feature type="chain" id="PRO_5044022478" evidence="10">
    <location>
        <begin position="17"/>
        <end position="840"/>
    </location>
</feature>
<feature type="domain" description="Cadherin" evidence="11">
    <location>
        <begin position="323"/>
        <end position="429"/>
    </location>
</feature>
<evidence type="ECO:0000256" key="5">
    <source>
        <dbReference type="ARBA" id="ARBA00022989"/>
    </source>
</evidence>
<dbReference type="EMBL" id="BLXT01008339">
    <property type="protein sequence ID" value="GFO47629.1"/>
    <property type="molecule type" value="Genomic_DNA"/>
</dbReference>
<feature type="domain" description="Cadherin" evidence="11">
    <location>
        <begin position="148"/>
        <end position="314"/>
    </location>
</feature>
<accession>A0AAV4DTZ1</accession>
<evidence type="ECO:0000259" key="11">
    <source>
        <dbReference type="PROSITE" id="PS50268"/>
    </source>
</evidence>
<keyword evidence="2" id="KW-0812">Transmembrane</keyword>
<feature type="domain" description="Cadherin" evidence="11">
    <location>
        <begin position="42"/>
        <end position="146"/>
    </location>
</feature>
<dbReference type="InterPro" id="IPR002126">
    <property type="entry name" value="Cadherin-like_dom"/>
</dbReference>
<dbReference type="InterPro" id="IPR020894">
    <property type="entry name" value="Cadherin_CS"/>
</dbReference>
<evidence type="ECO:0000256" key="4">
    <source>
        <dbReference type="ARBA" id="ARBA00022837"/>
    </source>
</evidence>
<dbReference type="PRINTS" id="PR00205">
    <property type="entry name" value="CADHERIN"/>
</dbReference>
<dbReference type="PANTHER" id="PTHR24028">
    <property type="entry name" value="CADHERIN-87A"/>
    <property type="match status" value="1"/>
</dbReference>
<dbReference type="InterPro" id="IPR050174">
    <property type="entry name" value="Protocadherin/Cadherin-CA"/>
</dbReference>
<comment type="caution">
    <text evidence="12">The sequence shown here is derived from an EMBL/GenBank/DDBJ whole genome shotgun (WGS) entry which is preliminary data.</text>
</comment>
<organism evidence="12 13">
    <name type="scientific">Plakobranchus ocellatus</name>
    <dbReference type="NCBI Taxonomy" id="259542"/>
    <lineage>
        <taxon>Eukaryota</taxon>
        <taxon>Metazoa</taxon>
        <taxon>Spiralia</taxon>
        <taxon>Lophotrochozoa</taxon>
        <taxon>Mollusca</taxon>
        <taxon>Gastropoda</taxon>
        <taxon>Heterobranchia</taxon>
        <taxon>Euthyneura</taxon>
        <taxon>Panpulmonata</taxon>
        <taxon>Sacoglossa</taxon>
        <taxon>Placobranchoidea</taxon>
        <taxon>Plakobranchidae</taxon>
        <taxon>Plakobranchus</taxon>
    </lineage>
</organism>
<evidence type="ECO:0000256" key="8">
    <source>
        <dbReference type="PROSITE-ProRule" id="PRU00043"/>
    </source>
</evidence>
<evidence type="ECO:0000313" key="12">
    <source>
        <dbReference type="EMBL" id="GFO47629.1"/>
    </source>
</evidence>
<evidence type="ECO:0000313" key="13">
    <source>
        <dbReference type="Proteomes" id="UP000735302"/>
    </source>
</evidence>
<dbReference type="SMART" id="SM00112">
    <property type="entry name" value="CA"/>
    <property type="match status" value="4"/>
</dbReference>
<feature type="region of interest" description="Disordered" evidence="9">
    <location>
        <begin position="567"/>
        <end position="588"/>
    </location>
</feature>
<name>A0AAV4DTZ1_9GAST</name>
<keyword evidence="4 8" id="KW-0106">Calcium</keyword>
<evidence type="ECO:0000256" key="10">
    <source>
        <dbReference type="SAM" id="SignalP"/>
    </source>
</evidence>
<dbReference type="CDD" id="cd11304">
    <property type="entry name" value="Cadherin_repeat"/>
    <property type="match status" value="4"/>
</dbReference>
<dbReference type="PROSITE" id="PS50268">
    <property type="entry name" value="CADHERIN_2"/>
    <property type="match status" value="4"/>
</dbReference>